<gene>
    <name evidence="3" type="primary">yfgM</name>
    <name evidence="3" type="ORF">BCTU_404</name>
</gene>
<evidence type="ECO:0000313" key="4">
    <source>
        <dbReference type="Proteomes" id="UP000006811"/>
    </source>
</evidence>
<dbReference type="AlphaFoldDB" id="F7WZT3"/>
<protein>
    <recommendedName>
        <fullName evidence="2">Ancillary SecYEG translocon subunit/Cell division coordinator CpoB TPR domain-containing protein</fullName>
    </recommendedName>
</protein>
<keyword evidence="4" id="KW-1185">Reference proteome</keyword>
<keyword evidence="1" id="KW-1133">Transmembrane helix</keyword>
<dbReference type="STRING" id="261317.BCTU_404"/>
<feature type="domain" description="Ancillary SecYEG translocon subunit/Cell division coordinator CpoB TPR" evidence="2">
    <location>
        <begin position="16"/>
        <end position="156"/>
    </location>
</feature>
<accession>F7WZT3</accession>
<proteinExistence type="predicted"/>
<keyword evidence="1" id="KW-0472">Membrane</keyword>
<evidence type="ECO:0000313" key="3">
    <source>
        <dbReference type="EMBL" id="AEH39959.1"/>
    </source>
</evidence>
<name>F7WZT3_9GAMM</name>
<dbReference type="Proteomes" id="UP000006811">
    <property type="component" value="Chromosome"/>
</dbReference>
<sequence>MYKNFKEKFFLYIKKANTIVYFIIFLFIIIVSIMMYKFYVYKKNSQLIESFKNIFNKIKTNKFNSLINMKNFFKKNKNIYGTLIGLNLAKLYDSQKKYPYALKILFNLLTFTKDEILVDLIKLRISILYLKQNKIILAKNMQDSINQEFWKKILNEYQYLY</sequence>
<dbReference type="InterPro" id="IPR018704">
    <property type="entry name" value="SecYEG/CpoB_TPR"/>
</dbReference>
<reference evidence="3 4" key="1">
    <citation type="journal article" date="2011" name="Appl. Environ. Microbiol.">
        <title>The genome of Buchnera aphidicola from the aphid Cinara tujafilina provides new clues about the evolutionary history of metabolic losses in bacterial endosymbionts.</title>
        <authorList>
            <person name="Lamelas A."/>
            <person name="Gosalbes M.J."/>
            <person name="Moya A."/>
            <person name="Latorre A."/>
        </authorList>
    </citation>
    <scope>NUCLEOTIDE SEQUENCE [LARGE SCALE GENOMIC DNA]</scope>
    <source>
        <strain evidence="4">Cinara tujafilina</strain>
    </source>
</reference>
<feature type="transmembrane region" description="Helical" evidence="1">
    <location>
        <begin position="20"/>
        <end position="39"/>
    </location>
</feature>
<dbReference type="Pfam" id="PF09976">
    <property type="entry name" value="TPR_21"/>
    <property type="match status" value="1"/>
</dbReference>
<organism evidence="3 4">
    <name type="scientific">Buchnera aphidicola</name>
    <name type="common">Cinara tujafilina</name>
    <dbReference type="NCBI Taxonomy" id="261317"/>
    <lineage>
        <taxon>Bacteria</taxon>
        <taxon>Pseudomonadati</taxon>
        <taxon>Pseudomonadota</taxon>
        <taxon>Gammaproteobacteria</taxon>
        <taxon>Enterobacterales</taxon>
        <taxon>Erwiniaceae</taxon>
        <taxon>Buchnera</taxon>
    </lineage>
</organism>
<dbReference type="HOGENOM" id="CLU_1640581_0_0_6"/>
<evidence type="ECO:0000259" key="2">
    <source>
        <dbReference type="Pfam" id="PF09976"/>
    </source>
</evidence>
<evidence type="ECO:0000256" key="1">
    <source>
        <dbReference type="SAM" id="Phobius"/>
    </source>
</evidence>
<keyword evidence="1" id="KW-0812">Transmembrane</keyword>
<dbReference type="OrthoDB" id="6553964at2"/>
<dbReference type="KEGG" id="baj:BCTU_404"/>
<dbReference type="EMBL" id="CP001817">
    <property type="protein sequence ID" value="AEH39959.1"/>
    <property type="molecule type" value="Genomic_DNA"/>
</dbReference>